<feature type="domain" description="Small EDRK-rich factor-like N-terminal" evidence="3">
    <location>
        <begin position="253"/>
        <end position="282"/>
    </location>
</feature>
<protein>
    <recommendedName>
        <fullName evidence="3">Small EDRK-rich factor-like N-terminal domain-containing protein</fullName>
    </recommendedName>
</protein>
<evidence type="ECO:0000313" key="4">
    <source>
        <dbReference type="EMBL" id="RVW99751.1"/>
    </source>
</evidence>
<name>A0A438IST2_VITVI</name>
<dbReference type="PANTHER" id="PTHR13596:SF0">
    <property type="entry name" value="SI:CH211-39K3.2-RELATED"/>
    <property type="match status" value="1"/>
</dbReference>
<evidence type="ECO:0000259" key="3">
    <source>
        <dbReference type="Pfam" id="PF04419"/>
    </source>
</evidence>
<evidence type="ECO:0000256" key="2">
    <source>
        <dbReference type="SAM" id="MobiDB-lite"/>
    </source>
</evidence>
<comment type="caution">
    <text evidence="4">The sequence shown here is derived from an EMBL/GenBank/DDBJ whole genome shotgun (WGS) entry which is preliminary data.</text>
</comment>
<reference evidence="4 5" key="1">
    <citation type="journal article" date="2018" name="PLoS Genet.">
        <title>Population sequencing reveals clonal diversity and ancestral inbreeding in the grapevine cultivar Chardonnay.</title>
        <authorList>
            <person name="Roach M.J."/>
            <person name="Johnson D.L."/>
            <person name="Bohlmann J."/>
            <person name="van Vuuren H.J."/>
            <person name="Jones S.J."/>
            <person name="Pretorius I.S."/>
            <person name="Schmidt S.A."/>
            <person name="Borneman A.R."/>
        </authorList>
    </citation>
    <scope>NUCLEOTIDE SEQUENCE [LARGE SCALE GENOMIC DNA]</scope>
    <source>
        <strain evidence="5">cv. Chardonnay</strain>
        <tissue evidence="4">Leaf</tissue>
    </source>
</reference>
<dbReference type="InterPro" id="IPR040211">
    <property type="entry name" value="SERF1/2-like"/>
</dbReference>
<sequence length="315" mass="36028">MKPRQGRIVEVGRKDFAEQHIIPNVQCHQLAIVQQMIKRVTCTIVHSELGLQEPSRRFVANDMRVEWRGEYIIQLSADRAQMCLFCGLGNNWQLRLRRLEAWWALMAFDRQKPHRYPLFCFPLLELIASLGWDWVGRLRKGEMALQVMPIRHLMTLNVVAQSKQTYSKARDAAQVYEVKVKTIAAKQGSKTVIEYANQLKALWQELDHYRVIKTKCPEDAAVLKDFIEQDRVYDFLVGLNPEFDQVRIQILGRDRDRERAASRNPSKGSKGKDDGLTPEQRRERDAKALQEKAAKKAGQAASGGSGDAGGKSTKK</sequence>
<dbReference type="EMBL" id="QGNW01000085">
    <property type="protein sequence ID" value="RVW99751.1"/>
    <property type="molecule type" value="Genomic_DNA"/>
</dbReference>
<organism evidence="4 5">
    <name type="scientific">Vitis vinifera</name>
    <name type="common">Grape</name>
    <dbReference type="NCBI Taxonomy" id="29760"/>
    <lineage>
        <taxon>Eukaryota</taxon>
        <taxon>Viridiplantae</taxon>
        <taxon>Streptophyta</taxon>
        <taxon>Embryophyta</taxon>
        <taxon>Tracheophyta</taxon>
        <taxon>Spermatophyta</taxon>
        <taxon>Magnoliopsida</taxon>
        <taxon>eudicotyledons</taxon>
        <taxon>Gunneridae</taxon>
        <taxon>Pentapetalae</taxon>
        <taxon>rosids</taxon>
        <taxon>Vitales</taxon>
        <taxon>Vitaceae</taxon>
        <taxon>Viteae</taxon>
        <taxon>Vitis</taxon>
    </lineage>
</organism>
<dbReference type="Pfam" id="PF04419">
    <property type="entry name" value="SERF-like_N"/>
    <property type="match status" value="1"/>
</dbReference>
<dbReference type="InterPro" id="IPR007513">
    <property type="entry name" value="SERF-like_N"/>
</dbReference>
<feature type="region of interest" description="Disordered" evidence="2">
    <location>
        <begin position="254"/>
        <end position="315"/>
    </location>
</feature>
<comment type="similarity">
    <text evidence="1">Belongs to the SERF family.</text>
</comment>
<feature type="compositionally biased region" description="Basic and acidic residues" evidence="2">
    <location>
        <begin position="270"/>
        <end position="294"/>
    </location>
</feature>
<dbReference type="AlphaFoldDB" id="A0A438IST2"/>
<dbReference type="PANTHER" id="PTHR13596">
    <property type="entry name" value="SMALL EDRK-RICH FACTOR 1"/>
    <property type="match status" value="1"/>
</dbReference>
<evidence type="ECO:0000256" key="1">
    <source>
        <dbReference type="ARBA" id="ARBA00007309"/>
    </source>
</evidence>
<accession>A0A438IST2</accession>
<gene>
    <name evidence="4" type="ORF">CK203_029304</name>
</gene>
<dbReference type="Proteomes" id="UP000288805">
    <property type="component" value="Unassembled WGS sequence"/>
</dbReference>
<proteinExistence type="inferred from homology"/>
<evidence type="ECO:0000313" key="5">
    <source>
        <dbReference type="Proteomes" id="UP000288805"/>
    </source>
</evidence>